<comment type="caution">
    <text evidence="1">The sequence shown here is derived from an EMBL/GenBank/DDBJ whole genome shotgun (WGS) entry which is preliminary data.</text>
</comment>
<sequence>MPDRELRKKTVQFLSHAIFSSDFPTTMSPTRSTLSPACPELLPSTWRPSGRVVHVVETSALSVMNFRSM</sequence>
<dbReference type="Proteomes" id="UP000762676">
    <property type="component" value="Unassembled WGS sequence"/>
</dbReference>
<name>A0AAV4FF95_9GAST</name>
<organism evidence="1 2">
    <name type="scientific">Elysia marginata</name>
    <dbReference type="NCBI Taxonomy" id="1093978"/>
    <lineage>
        <taxon>Eukaryota</taxon>
        <taxon>Metazoa</taxon>
        <taxon>Spiralia</taxon>
        <taxon>Lophotrochozoa</taxon>
        <taxon>Mollusca</taxon>
        <taxon>Gastropoda</taxon>
        <taxon>Heterobranchia</taxon>
        <taxon>Euthyneura</taxon>
        <taxon>Panpulmonata</taxon>
        <taxon>Sacoglossa</taxon>
        <taxon>Placobranchoidea</taxon>
        <taxon>Plakobranchidae</taxon>
        <taxon>Elysia</taxon>
    </lineage>
</organism>
<evidence type="ECO:0000313" key="1">
    <source>
        <dbReference type="EMBL" id="GFR71440.1"/>
    </source>
</evidence>
<dbReference type="EMBL" id="BMAT01000697">
    <property type="protein sequence ID" value="GFR71440.1"/>
    <property type="molecule type" value="Genomic_DNA"/>
</dbReference>
<reference evidence="1 2" key="1">
    <citation type="journal article" date="2021" name="Elife">
        <title>Chloroplast acquisition without the gene transfer in kleptoplastic sea slugs, Plakobranchus ocellatus.</title>
        <authorList>
            <person name="Maeda T."/>
            <person name="Takahashi S."/>
            <person name="Yoshida T."/>
            <person name="Shimamura S."/>
            <person name="Takaki Y."/>
            <person name="Nagai Y."/>
            <person name="Toyoda A."/>
            <person name="Suzuki Y."/>
            <person name="Arimoto A."/>
            <person name="Ishii H."/>
            <person name="Satoh N."/>
            <person name="Nishiyama T."/>
            <person name="Hasebe M."/>
            <person name="Maruyama T."/>
            <person name="Minagawa J."/>
            <person name="Obokata J."/>
            <person name="Shigenobu S."/>
        </authorList>
    </citation>
    <scope>NUCLEOTIDE SEQUENCE [LARGE SCALE GENOMIC DNA]</scope>
</reference>
<proteinExistence type="predicted"/>
<dbReference type="AlphaFoldDB" id="A0AAV4FF95"/>
<accession>A0AAV4FF95</accession>
<feature type="non-terminal residue" evidence="1">
    <location>
        <position position="69"/>
    </location>
</feature>
<evidence type="ECO:0000313" key="2">
    <source>
        <dbReference type="Proteomes" id="UP000762676"/>
    </source>
</evidence>
<protein>
    <submittedName>
        <fullName evidence="1">Uncharacterized protein</fullName>
    </submittedName>
</protein>
<gene>
    <name evidence="1" type="ORF">ElyMa_000353500</name>
</gene>
<keyword evidence="2" id="KW-1185">Reference proteome</keyword>